<dbReference type="CDD" id="cd03225">
    <property type="entry name" value="ABC_cobalt_CbiO_domain1"/>
    <property type="match status" value="2"/>
</dbReference>
<evidence type="ECO:0000256" key="7">
    <source>
        <dbReference type="ARBA" id="ARBA00022989"/>
    </source>
</evidence>
<dbReference type="PROSITE" id="PS00211">
    <property type="entry name" value="ABC_TRANSPORTER_1"/>
    <property type="match status" value="2"/>
</dbReference>
<dbReference type="AlphaFoldDB" id="W9GGX2"/>
<dbReference type="InterPro" id="IPR003593">
    <property type="entry name" value="AAA+_ATPase"/>
</dbReference>
<keyword evidence="8 10" id="KW-0472">Membrane</keyword>
<evidence type="ECO:0000256" key="1">
    <source>
        <dbReference type="ARBA" id="ARBA00004141"/>
    </source>
</evidence>
<dbReference type="Pfam" id="PF02361">
    <property type="entry name" value="CbiQ"/>
    <property type="match status" value="1"/>
</dbReference>
<comment type="caution">
    <text evidence="12">The sequence shown here is derived from an EMBL/GenBank/DDBJ whole genome shotgun (WGS) entry which is preliminary data.</text>
</comment>
<evidence type="ECO:0000256" key="3">
    <source>
        <dbReference type="ARBA" id="ARBA00022448"/>
    </source>
</evidence>
<dbReference type="GO" id="GO:0005524">
    <property type="term" value="F:ATP binding"/>
    <property type="evidence" value="ECO:0007669"/>
    <property type="project" value="UniProtKB-KW"/>
</dbReference>
<feature type="transmembrane region" description="Helical" evidence="10">
    <location>
        <begin position="751"/>
        <end position="773"/>
    </location>
</feature>
<dbReference type="GO" id="GO:0043190">
    <property type="term" value="C:ATP-binding cassette (ABC) transporter complex"/>
    <property type="evidence" value="ECO:0007669"/>
    <property type="project" value="TreeGrafter"/>
</dbReference>
<evidence type="ECO:0000256" key="4">
    <source>
        <dbReference type="ARBA" id="ARBA00022692"/>
    </source>
</evidence>
<protein>
    <submittedName>
        <fullName evidence="12">ABC transporter ATP-binding protein</fullName>
    </submittedName>
</protein>
<comment type="subcellular location">
    <subcellularLocation>
        <location evidence="1">Membrane</location>
        <topology evidence="1">Multi-pass membrane protein</topology>
    </subcellularLocation>
</comment>
<dbReference type="PANTHER" id="PTHR43553">
    <property type="entry name" value="HEAVY METAL TRANSPORTER"/>
    <property type="match status" value="1"/>
</dbReference>
<dbReference type="SMART" id="SM00382">
    <property type="entry name" value="AAA"/>
    <property type="match status" value="2"/>
</dbReference>
<keyword evidence="4 10" id="KW-0812">Transmembrane</keyword>
<feature type="transmembrane region" description="Helical" evidence="10">
    <location>
        <begin position="639"/>
        <end position="659"/>
    </location>
</feature>
<organism evidence="12 13">
    <name type="scientific">Intrasporangium chromatireducens Q5-1</name>
    <dbReference type="NCBI Taxonomy" id="584657"/>
    <lineage>
        <taxon>Bacteria</taxon>
        <taxon>Bacillati</taxon>
        <taxon>Actinomycetota</taxon>
        <taxon>Actinomycetes</taxon>
        <taxon>Micrococcales</taxon>
        <taxon>Intrasporangiaceae</taxon>
        <taxon>Intrasporangium</taxon>
    </lineage>
</organism>
<evidence type="ECO:0000256" key="2">
    <source>
        <dbReference type="ARBA" id="ARBA00005417"/>
    </source>
</evidence>
<dbReference type="InterPro" id="IPR003439">
    <property type="entry name" value="ABC_transporter-like_ATP-bd"/>
</dbReference>
<dbReference type="InterPro" id="IPR003339">
    <property type="entry name" value="ABC/ECF_trnsptr_transmembrane"/>
</dbReference>
<dbReference type="InterPro" id="IPR015856">
    <property type="entry name" value="ABC_transpr_CbiO/EcfA_su"/>
</dbReference>
<dbReference type="Proteomes" id="UP000019494">
    <property type="component" value="Unassembled WGS sequence"/>
</dbReference>
<evidence type="ECO:0000256" key="10">
    <source>
        <dbReference type="SAM" id="Phobius"/>
    </source>
</evidence>
<evidence type="ECO:0000256" key="9">
    <source>
        <dbReference type="SAM" id="MobiDB-lite"/>
    </source>
</evidence>
<dbReference type="PROSITE" id="PS50893">
    <property type="entry name" value="ABC_TRANSPORTER_2"/>
    <property type="match status" value="2"/>
</dbReference>
<feature type="domain" description="ABC transporter" evidence="11">
    <location>
        <begin position="19"/>
        <end position="255"/>
    </location>
</feature>
<keyword evidence="5" id="KW-0547">Nucleotide-binding</keyword>
<dbReference type="RefSeq" id="WP_051518886.1">
    <property type="nucleotide sequence ID" value="NZ_AWQS01000348.1"/>
</dbReference>
<dbReference type="CDD" id="cd16914">
    <property type="entry name" value="EcfT"/>
    <property type="match status" value="1"/>
</dbReference>
<dbReference type="InterPro" id="IPR027417">
    <property type="entry name" value="P-loop_NTPase"/>
</dbReference>
<feature type="domain" description="ABC transporter" evidence="11">
    <location>
        <begin position="287"/>
        <end position="548"/>
    </location>
</feature>
<evidence type="ECO:0000259" key="11">
    <source>
        <dbReference type="PROSITE" id="PS50893"/>
    </source>
</evidence>
<dbReference type="GO" id="GO:0016887">
    <property type="term" value="F:ATP hydrolysis activity"/>
    <property type="evidence" value="ECO:0007669"/>
    <property type="project" value="InterPro"/>
</dbReference>
<proteinExistence type="inferred from homology"/>
<name>W9GGX2_9MICO</name>
<keyword evidence="6 12" id="KW-0067">ATP-binding</keyword>
<keyword evidence="7 10" id="KW-1133">Transmembrane helix</keyword>
<sequence length="800" mass="83162">MGRGTTSTPGRGGAEAGRVEVRGLTWRPYGRSRPVLDRFDLAIAPGERVLVAGPSGSGKSTLLRAIAGLLLTADSGELAGTVTVDGAAPQDRAGAVGLVLQDPGAGVVASTIGRDVAFGLENVAVPRDEMPVRVRAALAEVGLTMAQDSSPATLSGGESQRLALAGALVMEPRVLLLDEPTAMLDPETAATVRDVVDRVARRHNLTVVVVEHRLEGWLDQVDRLVVLDGAGTVVADGDPRPVLKERGEGLAAQGIWVPGVPDPEPLRIDLPASGGTAGVVPEGEPVVCAEDVTVEHRSRRLGERSRVTVAVRDRSLEVAAGETVALVGPSGSGKSSLMSVTGGLVPPTRGQVRVDERLLPSRSGNAHSRSGNVHSRSGLDQWPSKELARVVAWVPQRAATALVGHTVLDEVLTTPRAIGLDPGAARKRAEVLLEALGLAHLADADPRNLSGGEQRRLAVAAAVAHGPALVLADEPTVGQDRLTWSAVMGVLATAEREGAGVLVTTHDSGVINRAARVVPIAAPGAHPLPSVRGNRRSNAPADYLEPGDSPSVRGNRRSNAPADYLEPGGEREEAERHTLLSRVGPLGLLLAALSVLVLPALLENWRQGLAVLSVEVLLGLLGLLAPGRGRAPTGRVAGVLRRLTPALLAVLGVGWSAWLLGGRDLEVATGAALRVTCLVVPSAFVVGHLDPERLGDHLAQRLHLPARAVVAATAALQRVQAFDVLWAELMTTRRVRGIRADRGPVARLREAGVVTVSLLVGALGQAAVLALAMDARGFAGAHRRTWAGAAPWRLADGLAV</sequence>
<reference evidence="13" key="1">
    <citation type="submission" date="2013-08" db="EMBL/GenBank/DDBJ databases">
        <title>Intrasporangium oryzae NRRL B-24470.</title>
        <authorList>
            <person name="Liu H."/>
            <person name="Wang G."/>
        </authorList>
    </citation>
    <scope>NUCLEOTIDE SEQUENCE [LARGE SCALE GENOMIC DNA]</scope>
    <source>
        <strain evidence="13">Q5-1</strain>
    </source>
</reference>
<keyword evidence="13" id="KW-1185">Reference proteome</keyword>
<comment type="similarity">
    <text evidence="2">Belongs to the ABC transporter superfamily.</text>
</comment>
<feature type="transmembrane region" description="Helical" evidence="10">
    <location>
        <begin position="583"/>
        <end position="602"/>
    </location>
</feature>
<dbReference type="GO" id="GO:0042626">
    <property type="term" value="F:ATPase-coupled transmembrane transporter activity"/>
    <property type="evidence" value="ECO:0007669"/>
    <property type="project" value="TreeGrafter"/>
</dbReference>
<keyword evidence="3" id="KW-0813">Transport</keyword>
<evidence type="ECO:0000313" key="13">
    <source>
        <dbReference type="Proteomes" id="UP000019494"/>
    </source>
</evidence>
<dbReference type="Gene3D" id="3.40.50.300">
    <property type="entry name" value="P-loop containing nucleotide triphosphate hydrolases"/>
    <property type="match status" value="2"/>
</dbReference>
<evidence type="ECO:0000313" key="12">
    <source>
        <dbReference type="EMBL" id="EWT04048.1"/>
    </source>
</evidence>
<feature type="region of interest" description="Disordered" evidence="9">
    <location>
        <begin position="526"/>
        <end position="571"/>
    </location>
</feature>
<feature type="compositionally biased region" description="Polar residues" evidence="9">
    <location>
        <begin position="362"/>
        <end position="375"/>
    </location>
</feature>
<feature type="non-terminal residue" evidence="12">
    <location>
        <position position="800"/>
    </location>
</feature>
<dbReference type="InterPro" id="IPR017871">
    <property type="entry name" value="ABC_transporter-like_CS"/>
</dbReference>
<evidence type="ECO:0000256" key="5">
    <source>
        <dbReference type="ARBA" id="ARBA00022741"/>
    </source>
</evidence>
<dbReference type="Pfam" id="PF00005">
    <property type="entry name" value="ABC_tran"/>
    <property type="match status" value="2"/>
</dbReference>
<accession>W9GGX2</accession>
<feature type="transmembrane region" description="Helical" evidence="10">
    <location>
        <begin position="609"/>
        <end position="627"/>
    </location>
</feature>
<dbReference type="EMBL" id="AWQS01000348">
    <property type="protein sequence ID" value="EWT04048.1"/>
    <property type="molecule type" value="Genomic_DNA"/>
</dbReference>
<feature type="region of interest" description="Disordered" evidence="9">
    <location>
        <begin position="358"/>
        <end position="379"/>
    </location>
</feature>
<evidence type="ECO:0000256" key="8">
    <source>
        <dbReference type="ARBA" id="ARBA00023136"/>
    </source>
</evidence>
<dbReference type="SUPFAM" id="SSF52540">
    <property type="entry name" value="P-loop containing nucleoside triphosphate hydrolases"/>
    <property type="match status" value="2"/>
</dbReference>
<evidence type="ECO:0000256" key="6">
    <source>
        <dbReference type="ARBA" id="ARBA00022840"/>
    </source>
</evidence>
<dbReference type="InterPro" id="IPR050095">
    <property type="entry name" value="ECF_ABC_transporter_ATP-bd"/>
</dbReference>
<gene>
    <name evidence="12" type="ORF">N864_12750</name>
</gene>